<protein>
    <submittedName>
        <fullName evidence="1">Uncharacterized protein</fullName>
    </submittedName>
</protein>
<evidence type="ECO:0000313" key="1">
    <source>
        <dbReference type="EMBL" id="KAJ4314510.1"/>
    </source>
</evidence>
<comment type="caution">
    <text evidence="1">The sequence shown here is derived from an EMBL/GenBank/DDBJ whole genome shotgun (WGS) entry which is preliminary data.</text>
</comment>
<dbReference type="AlphaFoldDB" id="A0A9W8W7H6"/>
<organism evidence="1 2">
    <name type="scientific">Fusarium piperis</name>
    <dbReference type="NCBI Taxonomy" id="1435070"/>
    <lineage>
        <taxon>Eukaryota</taxon>
        <taxon>Fungi</taxon>
        <taxon>Dikarya</taxon>
        <taxon>Ascomycota</taxon>
        <taxon>Pezizomycotina</taxon>
        <taxon>Sordariomycetes</taxon>
        <taxon>Hypocreomycetidae</taxon>
        <taxon>Hypocreales</taxon>
        <taxon>Nectriaceae</taxon>
        <taxon>Fusarium</taxon>
        <taxon>Fusarium solani species complex</taxon>
    </lineage>
</organism>
<keyword evidence="2" id="KW-1185">Reference proteome</keyword>
<name>A0A9W8W7H6_9HYPO</name>
<dbReference type="OrthoDB" id="5404599at2759"/>
<proteinExistence type="predicted"/>
<reference evidence="1" key="1">
    <citation type="submission" date="2022-10" db="EMBL/GenBank/DDBJ databases">
        <title>Tapping the CABI collections for fungal endophytes: first genome assemblies for Collariella, Neodidymelliopsis, Ascochyta clinopodiicola, Didymella pomorum, Didymosphaeria variabile, Neocosmospora piperis and Neocucurbitaria cava.</title>
        <authorList>
            <person name="Hill R."/>
        </authorList>
    </citation>
    <scope>NUCLEOTIDE SEQUENCE</scope>
    <source>
        <strain evidence="1">IMI 366586</strain>
    </source>
</reference>
<accession>A0A9W8W7H6</accession>
<sequence length="399" mass="46628">MWPILSAEQQYEKASNVLIGPALSDDSDGHFDFNFRRWDSSFRQVNATEWLIFDKIKLTQLPLENEEQEDGDYVDHKEGFIYRIKELEDHEERPTNTTSIPLEGPVRPRRAISYSMNFCYLIGSSGSLNFMPAKADENHPNHHAWAHENIEYVEKKGPEHFRTPRVIYHTEFEGKYAIMTETFGTPILERPFPVKFLNRLLDQIAKAVGEMAQWEESEVQGVGKKDIQWYMFEWVPSTIFVKGKRASGYVQKYLKKKGFDMEPCGFLNAHMRLCDISLDEDYNLVGFDNWMECAFVPKGYITSYVLDRVDHTAPPCDLKWDLRELILGLRRQGTARLTKSLANEGLPNQSECFMEVLLDDNALRATYMQHWQLCIPRWSTSFLFPDNNRHFRPEVFPNE</sequence>
<dbReference type="EMBL" id="JAPEUR010000228">
    <property type="protein sequence ID" value="KAJ4314510.1"/>
    <property type="molecule type" value="Genomic_DNA"/>
</dbReference>
<evidence type="ECO:0000313" key="2">
    <source>
        <dbReference type="Proteomes" id="UP001140502"/>
    </source>
</evidence>
<dbReference type="Proteomes" id="UP001140502">
    <property type="component" value="Unassembled WGS sequence"/>
</dbReference>
<gene>
    <name evidence="1" type="ORF">N0V84_008851</name>
</gene>